<evidence type="ECO:0000256" key="2">
    <source>
        <dbReference type="ARBA" id="ARBA00004442"/>
    </source>
</evidence>
<evidence type="ECO:0000259" key="8">
    <source>
        <dbReference type="Pfam" id="PF13205"/>
    </source>
</evidence>
<evidence type="ECO:0000256" key="7">
    <source>
        <dbReference type="ARBA" id="ARBA00023237"/>
    </source>
</evidence>
<dbReference type="Gene3D" id="2.160.20.20">
    <property type="match status" value="1"/>
</dbReference>
<protein>
    <submittedName>
        <fullName evidence="9">Ig-like domain-containing protein</fullName>
    </submittedName>
</protein>
<comment type="caution">
    <text evidence="9">The sequence shown here is derived from an EMBL/GenBank/DDBJ whole genome shotgun (WGS) entry which is preliminary data.</text>
</comment>
<accession>A0A8T5UWW4</accession>
<dbReference type="Proteomes" id="UP000825933">
    <property type="component" value="Unassembled WGS sequence"/>
</dbReference>
<evidence type="ECO:0000256" key="1">
    <source>
        <dbReference type="ARBA" id="ARBA00004196"/>
    </source>
</evidence>
<keyword evidence="4" id="KW-0964">Secreted</keyword>
<dbReference type="AlphaFoldDB" id="A0A8T5UWW4"/>
<dbReference type="Pfam" id="PF02415">
    <property type="entry name" value="Chlam_PMP"/>
    <property type="match status" value="4"/>
</dbReference>
<feature type="domain" description="SbsA Ig-like" evidence="8">
    <location>
        <begin position="593"/>
        <end position="694"/>
    </location>
</feature>
<keyword evidence="7" id="KW-0998">Cell outer membrane</keyword>
<dbReference type="InterPro" id="IPR003368">
    <property type="entry name" value="POMP_repeat"/>
</dbReference>
<feature type="domain" description="SbsA Ig-like" evidence="8">
    <location>
        <begin position="800"/>
        <end position="899"/>
    </location>
</feature>
<dbReference type="Gene3D" id="2.60.40.1220">
    <property type="match status" value="1"/>
</dbReference>
<dbReference type="SUPFAM" id="SSF51126">
    <property type="entry name" value="Pectin lyase-like"/>
    <property type="match status" value="2"/>
</dbReference>
<dbReference type="NCBIfam" id="TIGR01376">
    <property type="entry name" value="POMP_repeat"/>
    <property type="match status" value="1"/>
</dbReference>
<organism evidence="9 10">
    <name type="scientific">Methanobacterium spitsbergense</name>
    <dbReference type="NCBI Taxonomy" id="2874285"/>
    <lineage>
        <taxon>Archaea</taxon>
        <taxon>Methanobacteriati</taxon>
        <taxon>Methanobacteriota</taxon>
        <taxon>Methanomada group</taxon>
        <taxon>Methanobacteria</taxon>
        <taxon>Methanobacteriales</taxon>
        <taxon>Methanobacteriaceae</taxon>
        <taxon>Methanobacterium</taxon>
    </lineage>
</organism>
<dbReference type="PANTHER" id="PTHR11319:SF35">
    <property type="entry name" value="OUTER MEMBRANE PROTEIN PMPC-RELATED"/>
    <property type="match status" value="1"/>
</dbReference>
<proteinExistence type="predicted"/>
<evidence type="ECO:0000313" key="9">
    <source>
        <dbReference type="EMBL" id="MBZ2166386.1"/>
    </source>
</evidence>
<dbReference type="Pfam" id="PF13205">
    <property type="entry name" value="Big_5"/>
    <property type="match status" value="3"/>
</dbReference>
<dbReference type="EMBL" id="JAIOUQ010000012">
    <property type="protein sequence ID" value="MBZ2166386.1"/>
    <property type="molecule type" value="Genomic_DNA"/>
</dbReference>
<name>A0A8T5UWW4_9EURY</name>
<dbReference type="GO" id="GO:0005576">
    <property type="term" value="C:extracellular region"/>
    <property type="evidence" value="ECO:0007669"/>
    <property type="project" value="UniProtKB-SubCell"/>
</dbReference>
<evidence type="ECO:0000256" key="3">
    <source>
        <dbReference type="ARBA" id="ARBA00004613"/>
    </source>
</evidence>
<keyword evidence="5" id="KW-0732">Signal</keyword>
<sequence>MKNYDNLMVFAIVITLLGIIFALGMGNVSAVPGDTIYVNGNSTLGNDDWNGESATYQSGIIGPKYSIKNATGTVNENGMVNIADGQYTGSDYDGISITKNMTINGQSREGTIINGTGNYQIFHIQNGIYVTINSLTLTNAYSHQGGAIYNEGILTVTDSNLINNTAGHSGAAIWSSGTVTITDSNLTSNTAFMGGAIYNNDGTLTITDSNLTSNTADYGGAIYSYYLGNVSVTNCTVTSNWAQMYGGAINNNGILTVNNSTFTSNTAQYYCGAIFNNQGTVTVNGSTFISNTGDGVGGAIYNNDGTVIVNNSTFTSNTSNSGGGAICNTFGNITVNNSTFTSNTATVGGGAIYNYVGTVTVNGSTFTSNTANSGGGAIYNDGATLTVNNSTFTSNFASYGGAIYAKYDSGDTLINNSTFISNTATYDAGAIYNDAGATLNVSFCRIIGNTPYDIYSSGGSCDVDYNWWGTNYVGSNPVTAERVVGTTVSKWLVLTTTSDPNTINTGETSNITADLLHDQDGVYQDPAGGHVPDGIVVNFASDALGTVNPLTGTMINGEASTIFTAGLNPGISAVTSTVDAETVNTDVTINSAAPPVVTSTDPVNNAVNVALNKVIEITFDKNIQIGMNPWIELYETVTGNTKTFTTNILDNILSITPSSLLALGTQYSVILHSNSITDMAGIGLAAPYTTRFTTEAAPVVTSTSPVYNAFNVALNKVIQITFDKAIQLGTNPWIELKTSNSGTIVPYTTNIIGNVLSITPNSLLNAGTKYTVILHSNSITDMQGNGLNTPYTTIFTTTLPPVVTSTSPMNNEVNVAVNKVIQINFSKAIQLGTNSWIELKNQYGQIKPYTTSINGNTLNITANAAFARGTTYTVILHSNSVTSTGGAGLTTPYTTKFTTTTT</sequence>
<dbReference type="PANTHER" id="PTHR11319">
    <property type="entry name" value="G PROTEIN-COUPLED RECEPTOR-RELATED"/>
    <property type="match status" value="1"/>
</dbReference>
<comment type="subcellular location">
    <subcellularLocation>
        <location evidence="1">Cell envelope</location>
    </subcellularLocation>
    <subcellularLocation>
        <location evidence="2">Cell outer membrane</location>
    </subcellularLocation>
    <subcellularLocation>
        <location evidence="3">Secreted</location>
    </subcellularLocation>
</comment>
<dbReference type="InterPro" id="IPR012332">
    <property type="entry name" value="Autotransporter_pectin_lyase_C"/>
</dbReference>
<gene>
    <name evidence="9" type="ORF">K8N75_10085</name>
</gene>
<evidence type="ECO:0000256" key="6">
    <source>
        <dbReference type="ARBA" id="ARBA00023136"/>
    </source>
</evidence>
<dbReference type="InterPro" id="IPR014755">
    <property type="entry name" value="Cu-Rt/internalin_Ig-like"/>
</dbReference>
<dbReference type="InterPro" id="IPR011050">
    <property type="entry name" value="Pectin_lyase_fold/virulence"/>
</dbReference>
<evidence type="ECO:0000313" key="10">
    <source>
        <dbReference type="Proteomes" id="UP000825933"/>
    </source>
</evidence>
<dbReference type="InterPro" id="IPR032812">
    <property type="entry name" value="SbsA_Ig"/>
</dbReference>
<feature type="domain" description="SbsA Ig-like" evidence="8">
    <location>
        <begin position="696"/>
        <end position="797"/>
    </location>
</feature>
<keyword evidence="10" id="KW-1185">Reference proteome</keyword>
<keyword evidence="6" id="KW-0472">Membrane</keyword>
<evidence type="ECO:0000256" key="5">
    <source>
        <dbReference type="ARBA" id="ARBA00022729"/>
    </source>
</evidence>
<reference evidence="10" key="1">
    <citation type="journal article" date="2022" name="Microbiol. Resour. Announc.">
        <title>Draft Genome Sequence of a Methanogenic Archaeon from West Spitsbergen Permafrost.</title>
        <authorList>
            <person name="Trubitsyn V."/>
            <person name="Rivkina E."/>
            <person name="Shcherbakova V."/>
        </authorList>
    </citation>
    <scope>NUCLEOTIDE SEQUENCE [LARGE SCALE GENOMIC DNA]</scope>
    <source>
        <strain evidence="10">VT</strain>
    </source>
</reference>
<evidence type="ECO:0000256" key="4">
    <source>
        <dbReference type="ARBA" id="ARBA00022525"/>
    </source>
</evidence>